<evidence type="ECO:0000313" key="19">
    <source>
        <dbReference type="Proteomes" id="UP000594262"/>
    </source>
</evidence>
<dbReference type="GeneID" id="136815964"/>
<keyword evidence="19" id="KW-1185">Reference proteome</keyword>
<reference evidence="18" key="1">
    <citation type="submission" date="2021-01" db="UniProtKB">
        <authorList>
            <consortium name="EnsemblMetazoa"/>
        </authorList>
    </citation>
    <scope>IDENTIFICATION</scope>
</reference>
<comment type="subcellular location">
    <subcellularLocation>
        <location evidence="2">Cytoplasm</location>
        <location evidence="2">Cytoskeleton</location>
        <location evidence="2">Spindle</location>
    </subcellularLocation>
    <subcellularLocation>
        <location evidence="1">Nucleus</location>
    </subcellularLocation>
</comment>
<evidence type="ECO:0000256" key="3">
    <source>
        <dbReference type="ARBA" id="ARBA00004906"/>
    </source>
</evidence>
<evidence type="ECO:0000313" key="18">
    <source>
        <dbReference type="EnsemblMetazoa" id="CLYHEMP015611.1"/>
    </source>
</evidence>
<evidence type="ECO:0000256" key="12">
    <source>
        <dbReference type="ARBA" id="ARBA00022803"/>
    </source>
</evidence>
<dbReference type="Pfam" id="PF21371">
    <property type="entry name" value="Apc5_N"/>
    <property type="match status" value="1"/>
</dbReference>
<evidence type="ECO:0000256" key="9">
    <source>
        <dbReference type="ARBA" id="ARBA00022737"/>
    </source>
</evidence>
<keyword evidence="7" id="KW-0597">Phosphoprotein</keyword>
<evidence type="ECO:0000256" key="13">
    <source>
        <dbReference type="ARBA" id="ARBA00023212"/>
    </source>
</evidence>
<evidence type="ECO:0000256" key="6">
    <source>
        <dbReference type="ARBA" id="ARBA00022490"/>
    </source>
</evidence>
<evidence type="ECO:0000256" key="15">
    <source>
        <dbReference type="ARBA" id="ARBA00023306"/>
    </source>
</evidence>
<evidence type="ECO:0000256" key="10">
    <source>
        <dbReference type="ARBA" id="ARBA00022776"/>
    </source>
</evidence>
<keyword evidence="6" id="KW-0963">Cytoplasm</keyword>
<dbReference type="AlphaFoldDB" id="A0A7M6DM24"/>
<keyword evidence="14" id="KW-0539">Nucleus</keyword>
<feature type="domain" description="Anaphase-promoting complex subunit 5" evidence="16">
    <location>
        <begin position="262"/>
        <end position="365"/>
    </location>
</feature>
<dbReference type="Pfam" id="PF12862">
    <property type="entry name" value="ANAPC5"/>
    <property type="match status" value="1"/>
</dbReference>
<dbReference type="GO" id="GO:0005680">
    <property type="term" value="C:anaphase-promoting complex"/>
    <property type="evidence" value="ECO:0007669"/>
    <property type="project" value="InterPro"/>
</dbReference>
<evidence type="ECO:0000256" key="11">
    <source>
        <dbReference type="ARBA" id="ARBA00022786"/>
    </source>
</evidence>
<evidence type="ECO:0000256" key="1">
    <source>
        <dbReference type="ARBA" id="ARBA00004123"/>
    </source>
</evidence>
<evidence type="ECO:0000256" key="5">
    <source>
        <dbReference type="ARBA" id="ARBA00016066"/>
    </source>
</evidence>
<keyword evidence="10" id="KW-0498">Mitosis</keyword>
<comment type="similarity">
    <text evidence="4">Belongs to the APC5 family.</text>
</comment>
<dbReference type="Proteomes" id="UP000594262">
    <property type="component" value="Unplaced"/>
</dbReference>
<dbReference type="GO" id="GO:0051301">
    <property type="term" value="P:cell division"/>
    <property type="evidence" value="ECO:0007669"/>
    <property type="project" value="UniProtKB-KW"/>
</dbReference>
<keyword evidence="11" id="KW-0833">Ubl conjugation pathway</keyword>
<keyword evidence="15" id="KW-0131">Cell cycle</keyword>
<organism evidence="18 19">
    <name type="scientific">Clytia hemisphaerica</name>
    <dbReference type="NCBI Taxonomy" id="252671"/>
    <lineage>
        <taxon>Eukaryota</taxon>
        <taxon>Metazoa</taxon>
        <taxon>Cnidaria</taxon>
        <taxon>Hydrozoa</taxon>
        <taxon>Hydroidolina</taxon>
        <taxon>Leptothecata</taxon>
        <taxon>Obeliida</taxon>
        <taxon>Clytiidae</taxon>
        <taxon>Clytia</taxon>
    </lineage>
</organism>
<dbReference type="GO" id="GO:0070979">
    <property type="term" value="P:protein K11-linked ubiquitination"/>
    <property type="evidence" value="ECO:0007669"/>
    <property type="project" value="TreeGrafter"/>
</dbReference>
<keyword evidence="9" id="KW-0677">Repeat</keyword>
<evidence type="ECO:0000256" key="4">
    <source>
        <dbReference type="ARBA" id="ARBA00007450"/>
    </source>
</evidence>
<evidence type="ECO:0000259" key="17">
    <source>
        <dbReference type="Pfam" id="PF21371"/>
    </source>
</evidence>
<dbReference type="InterPro" id="IPR037679">
    <property type="entry name" value="Apc5"/>
</dbReference>
<accession>A0A7M6DM24</accession>
<comment type="pathway">
    <text evidence="3">Protein modification; protein ubiquitination.</text>
</comment>
<dbReference type="PANTHER" id="PTHR12830:SF9">
    <property type="entry name" value="ANAPHASE-PROMOTING COMPLEX SUBUNIT 5"/>
    <property type="match status" value="1"/>
</dbReference>
<dbReference type="GO" id="GO:0005819">
    <property type="term" value="C:spindle"/>
    <property type="evidence" value="ECO:0007669"/>
    <property type="project" value="UniProtKB-SubCell"/>
</dbReference>
<dbReference type="GO" id="GO:0031145">
    <property type="term" value="P:anaphase-promoting complex-dependent catabolic process"/>
    <property type="evidence" value="ECO:0007669"/>
    <property type="project" value="TreeGrafter"/>
</dbReference>
<keyword evidence="12" id="KW-0802">TPR repeat</keyword>
<dbReference type="GO" id="GO:0045842">
    <property type="term" value="P:positive regulation of mitotic metaphase/anaphase transition"/>
    <property type="evidence" value="ECO:0007669"/>
    <property type="project" value="TreeGrafter"/>
</dbReference>
<feature type="domain" description="Anaphase-promoting complex subunit 5 N-terminal" evidence="17">
    <location>
        <begin position="92"/>
        <end position="150"/>
    </location>
</feature>
<proteinExistence type="inferred from homology"/>
<dbReference type="RefSeq" id="XP_066928487.1">
    <property type="nucleotide sequence ID" value="XM_067072386.1"/>
</dbReference>
<evidence type="ECO:0000256" key="14">
    <source>
        <dbReference type="ARBA" id="ARBA00023242"/>
    </source>
</evidence>
<evidence type="ECO:0000259" key="16">
    <source>
        <dbReference type="Pfam" id="PF12862"/>
    </source>
</evidence>
<dbReference type="InterPro" id="IPR048968">
    <property type="entry name" value="Apc5_N"/>
</dbReference>
<dbReference type="InterPro" id="IPR026000">
    <property type="entry name" value="Apc5_dom"/>
</dbReference>
<name>A0A7M6DM24_9CNID</name>
<evidence type="ECO:0000256" key="2">
    <source>
        <dbReference type="ARBA" id="ARBA00004186"/>
    </source>
</evidence>
<keyword evidence="8" id="KW-0132">Cell division</keyword>
<dbReference type="OrthoDB" id="2504561at2759"/>
<dbReference type="EnsemblMetazoa" id="CLYHEMT015611.1">
    <property type="protein sequence ID" value="CLYHEMP015611.1"/>
    <property type="gene ID" value="CLYHEMG015611"/>
</dbReference>
<protein>
    <recommendedName>
        <fullName evidence="5">Anaphase-promoting complex subunit 5</fullName>
    </recommendedName>
</protein>
<dbReference type="PANTHER" id="PTHR12830">
    <property type="entry name" value="ANAPHASE-PROMOTING COMPLEX SUBUNIT 5"/>
    <property type="match status" value="1"/>
</dbReference>
<evidence type="ECO:0000256" key="8">
    <source>
        <dbReference type="ARBA" id="ARBA00022618"/>
    </source>
</evidence>
<keyword evidence="13" id="KW-0206">Cytoskeleton</keyword>
<evidence type="ECO:0000256" key="7">
    <source>
        <dbReference type="ARBA" id="ARBA00022553"/>
    </source>
</evidence>
<sequence length="386" mass="45196">MAVIPYEISCGVLIHVFCQKIQDNEGWDSEYVSKGTQQTFLIGLLKMLKKTNSTWHEFVDTIKSFCWEDLYNSFLKEVELLETEDDILDVFKSLEELVIDQSSSIKLSTQNTPIKRTSVIGLFLRKLVLKFKKLTFEKIHLLFMDYVKYKQLSNPFEETKQSLEDSERSMDLSCVDENTTSDVSLIENESKENQPSPVKIIPKIIENQKTQNNLSSREGVYQFIEENVIMLENNSHNVMKPNQLQLKLNEIQRSHWHIPDVYYLSFLNYLRVSEFNKASKMLSLYFDQKNFQNQGTNADPSEQENHQSMFKRFRYGALNHGIMHYQHGNYAQAMTVLKEAVSIAQETNDELCLKHAIFWIHVVKEETNRLDNKDLESRCCELIKEI</sequence>